<feature type="domain" description="Solute-binding protein family 3/N-terminal" evidence="3">
    <location>
        <begin position="16"/>
        <end position="235"/>
    </location>
</feature>
<evidence type="ECO:0000313" key="4">
    <source>
        <dbReference type="EMBL" id="KEQ08310.1"/>
    </source>
</evidence>
<dbReference type="EMBL" id="JOKJ01000010">
    <property type="protein sequence ID" value="KEQ08310.1"/>
    <property type="molecule type" value="Genomic_DNA"/>
</dbReference>
<dbReference type="GO" id="GO:0042597">
    <property type="term" value="C:periplasmic space"/>
    <property type="evidence" value="ECO:0007669"/>
    <property type="project" value="UniProtKB-SubCell"/>
</dbReference>
<dbReference type="Pfam" id="PF00497">
    <property type="entry name" value="SBP_bac_3"/>
    <property type="match status" value="1"/>
</dbReference>
<dbReference type="PANTHER" id="PTHR35936">
    <property type="entry name" value="MEMBRANE-BOUND LYTIC MUREIN TRANSGLYCOSYLASE F"/>
    <property type="match status" value="1"/>
</dbReference>
<dbReference type="RefSeq" id="WP_037160963.1">
    <property type="nucleotide sequence ID" value="NZ_CAJXID010000001.1"/>
</dbReference>
<gene>
    <name evidence="4" type="ORF">GV68_03260</name>
</gene>
<dbReference type="OrthoDB" id="6955767at2"/>
<name>A0A922P4K9_9HYPH</name>
<dbReference type="SMART" id="SM00062">
    <property type="entry name" value="PBPb"/>
    <property type="match status" value="1"/>
</dbReference>
<dbReference type="PANTHER" id="PTHR35936:SF17">
    <property type="entry name" value="ARGININE-BINDING EXTRACELLULAR PROTEIN ARTP"/>
    <property type="match status" value="1"/>
</dbReference>
<accession>A0A922P4K9</accession>
<dbReference type="Gene3D" id="3.40.190.10">
    <property type="entry name" value="Periplasmic binding protein-like II"/>
    <property type="match status" value="2"/>
</dbReference>
<evidence type="ECO:0000313" key="5">
    <source>
        <dbReference type="Proteomes" id="UP000052167"/>
    </source>
</evidence>
<comment type="subcellular location">
    <subcellularLocation>
        <location evidence="1">Periplasm</location>
    </subcellularLocation>
</comment>
<evidence type="ECO:0000256" key="2">
    <source>
        <dbReference type="ARBA" id="ARBA00022729"/>
    </source>
</evidence>
<proteinExistence type="predicted"/>
<dbReference type="AlphaFoldDB" id="A0A922P4K9"/>
<protein>
    <recommendedName>
        <fullName evidence="3">Solute-binding protein family 3/N-terminal domain-containing protein</fullName>
    </recommendedName>
</protein>
<organism evidence="4 5">
    <name type="scientific">Pseudorhizobium pelagicum</name>
    <dbReference type="NCBI Taxonomy" id="1509405"/>
    <lineage>
        <taxon>Bacteria</taxon>
        <taxon>Pseudomonadati</taxon>
        <taxon>Pseudomonadota</taxon>
        <taxon>Alphaproteobacteria</taxon>
        <taxon>Hyphomicrobiales</taxon>
        <taxon>Rhizobiaceae</taxon>
        <taxon>Rhizobium/Agrobacterium group</taxon>
        <taxon>Pseudorhizobium</taxon>
    </lineage>
</organism>
<evidence type="ECO:0000259" key="3">
    <source>
        <dbReference type="SMART" id="SM00062"/>
    </source>
</evidence>
<dbReference type="Proteomes" id="UP000052167">
    <property type="component" value="Unassembled WGS sequence"/>
</dbReference>
<keyword evidence="2" id="KW-0732">Signal</keyword>
<dbReference type="InterPro" id="IPR001638">
    <property type="entry name" value="Solute-binding_3/MltF_N"/>
</dbReference>
<sequence length="239" mass="25448">MAVSEELRSAYAPTGELRVALNHGNRVLIGRDEGGHPVGITAELAAMLADELGLPYRFVDYERAGDVSGLATQDAWDVCFLAVDPDRATVIDFTQPYIRIEGCYLASEAAAAVTASEVVKNGLRVGAVKGSAYTLHLARAAGAEKLVQFPDFRTAMSEFDRGQIDVIAGVRQAMAAEAALRPGSRLLEPPFMEILQAMGLPAGRDPAIGHLRNFLAEKSRGGIIGDLLARNGVARECAL</sequence>
<dbReference type="SUPFAM" id="SSF53850">
    <property type="entry name" value="Periplasmic binding protein-like II"/>
    <property type="match status" value="1"/>
</dbReference>
<comment type="caution">
    <text evidence="4">The sequence shown here is derived from an EMBL/GenBank/DDBJ whole genome shotgun (WGS) entry which is preliminary data.</text>
</comment>
<reference evidence="4 5" key="1">
    <citation type="submission" date="2014-06" db="EMBL/GenBank/DDBJ databases">
        <title>Rhizobium pelagicum/R2-400B4.</title>
        <authorList>
            <person name="Kimes N.E."/>
            <person name="Lopez-Perez M."/>
        </authorList>
    </citation>
    <scope>NUCLEOTIDE SEQUENCE [LARGE SCALE GENOMIC DNA]</scope>
    <source>
        <strain evidence="4 5">R2-400B4</strain>
    </source>
</reference>
<keyword evidence="5" id="KW-1185">Reference proteome</keyword>
<evidence type="ECO:0000256" key="1">
    <source>
        <dbReference type="ARBA" id="ARBA00004418"/>
    </source>
</evidence>